<dbReference type="PANTHER" id="PTHR37610">
    <property type="entry name" value="CCHC-TYPE DOMAIN-CONTAINING PROTEIN"/>
    <property type="match status" value="1"/>
</dbReference>
<dbReference type="PANTHER" id="PTHR37610:SF40">
    <property type="entry name" value="OS01G0909600 PROTEIN"/>
    <property type="match status" value="1"/>
</dbReference>
<organism evidence="2 3">
    <name type="scientific">Saponaria officinalis</name>
    <name type="common">Common soapwort</name>
    <name type="synonym">Lychnis saponaria</name>
    <dbReference type="NCBI Taxonomy" id="3572"/>
    <lineage>
        <taxon>Eukaryota</taxon>
        <taxon>Viridiplantae</taxon>
        <taxon>Streptophyta</taxon>
        <taxon>Embryophyta</taxon>
        <taxon>Tracheophyta</taxon>
        <taxon>Spermatophyta</taxon>
        <taxon>Magnoliopsida</taxon>
        <taxon>eudicotyledons</taxon>
        <taxon>Gunneridae</taxon>
        <taxon>Pentapetalae</taxon>
        <taxon>Caryophyllales</taxon>
        <taxon>Caryophyllaceae</taxon>
        <taxon>Caryophylleae</taxon>
        <taxon>Saponaria</taxon>
    </lineage>
</organism>
<dbReference type="Pfam" id="PF22936">
    <property type="entry name" value="Pol_BBD"/>
    <property type="match status" value="1"/>
</dbReference>
<gene>
    <name evidence="2" type="ORF">RND81_09G223100</name>
</gene>
<comment type="caution">
    <text evidence="2">The sequence shown here is derived from an EMBL/GenBank/DDBJ whole genome shotgun (WGS) entry which is preliminary data.</text>
</comment>
<sequence>MRWSQNMKIALITKNKLGFINGKYPKPDEKYANYNDWIRTDYTVMRWILNSLSDSISEGLSYVTSSRQLWEDLEERFNQSNAPFLYQLRKDVVQIHQGDAPVAEYYARLKSIWEDIRSLDPLAECECGVIATCTCELLKKIVARDNKNNLIDFLMGLDKKYESIRGQILAMEPLPSVNQTFAKLHQTEIQKHITNTESSADFDGLVMNAMHNSSSKSAIVPQWSTPKVPTPSKVWRQDAKKPRLDRAFYHCDFCNKHGHTREYCWKLKNSKSKSYHPSGSQRSFAHPEKKFAVNVEDISPFDADTPLDAVVDSTPTQQFASHPTPVDPTFVQAVAKELLKLQGNSSTLAGMAVLSSANTILSDFLVSDWIIDSGASDHMTNDFSHFLCSKPLVRPISVTLPDGQTQTVLFSGDIQLTDNILLKDVLYLPSFKHNLLSLGRLLTDSDLCANFTSDGCTIQARSSNEVLCTGSRHAGIYRFNASSVIRASSVSTTDCSNDVLLLHARLGHPSFSALKHVIPDVATTISYFIAYVANQFNTTIKVLRSDNGSEIVQDVSGSILNSNGIVHQKSIPGNPQQNGKVERKHRHLLEIDRALRIQAHLPKRFWGDMVLTATHLINLMPTSVLKWKTPHEMLFQTKPDYTHLRIVGCLCYAAHKSSDKLYNRAIKCVLLGYPFAQKGYRLYDIANQRVILSRDVLFQEKTFPFSSQVSAVRT</sequence>
<dbReference type="InterPro" id="IPR001584">
    <property type="entry name" value="Integrase_cat-core"/>
</dbReference>
<dbReference type="PROSITE" id="PS50994">
    <property type="entry name" value="INTEGRASE"/>
    <property type="match status" value="1"/>
</dbReference>
<dbReference type="GO" id="GO:0015074">
    <property type="term" value="P:DNA integration"/>
    <property type="evidence" value="ECO:0007669"/>
    <property type="project" value="InterPro"/>
</dbReference>
<dbReference type="Pfam" id="PF14223">
    <property type="entry name" value="Retrotran_gag_2"/>
    <property type="match status" value="1"/>
</dbReference>
<dbReference type="Proteomes" id="UP001443914">
    <property type="component" value="Unassembled WGS sequence"/>
</dbReference>
<dbReference type="EMBL" id="JBDFQZ010000009">
    <property type="protein sequence ID" value="KAK9691835.1"/>
    <property type="molecule type" value="Genomic_DNA"/>
</dbReference>
<dbReference type="InterPro" id="IPR025724">
    <property type="entry name" value="GAG-pre-integrase_dom"/>
</dbReference>
<dbReference type="InterPro" id="IPR036397">
    <property type="entry name" value="RNaseH_sf"/>
</dbReference>
<accession>A0AAW1IRN1</accession>
<keyword evidence="3" id="KW-1185">Reference proteome</keyword>
<reference evidence="2" key="1">
    <citation type="submission" date="2024-03" db="EMBL/GenBank/DDBJ databases">
        <title>WGS assembly of Saponaria officinalis var. Norfolk2.</title>
        <authorList>
            <person name="Jenkins J."/>
            <person name="Shu S."/>
            <person name="Grimwood J."/>
            <person name="Barry K."/>
            <person name="Goodstein D."/>
            <person name="Schmutz J."/>
            <person name="Leebens-Mack J."/>
            <person name="Osbourn A."/>
        </authorList>
    </citation>
    <scope>NUCLEOTIDE SEQUENCE [LARGE SCALE GENOMIC DNA]</scope>
    <source>
        <strain evidence="2">JIC</strain>
    </source>
</reference>
<dbReference type="InterPro" id="IPR054722">
    <property type="entry name" value="PolX-like_BBD"/>
</dbReference>
<dbReference type="SUPFAM" id="SSF53098">
    <property type="entry name" value="Ribonuclease H-like"/>
    <property type="match status" value="1"/>
</dbReference>
<dbReference type="InterPro" id="IPR057670">
    <property type="entry name" value="SH3_retrovirus"/>
</dbReference>
<dbReference type="GO" id="GO:0003676">
    <property type="term" value="F:nucleic acid binding"/>
    <property type="evidence" value="ECO:0007669"/>
    <property type="project" value="InterPro"/>
</dbReference>
<evidence type="ECO:0000313" key="3">
    <source>
        <dbReference type="Proteomes" id="UP001443914"/>
    </source>
</evidence>
<dbReference type="Gene3D" id="3.30.420.10">
    <property type="entry name" value="Ribonuclease H-like superfamily/Ribonuclease H"/>
    <property type="match status" value="1"/>
</dbReference>
<dbReference type="Pfam" id="PF25597">
    <property type="entry name" value="SH3_retrovirus"/>
    <property type="match status" value="1"/>
</dbReference>
<evidence type="ECO:0000259" key="1">
    <source>
        <dbReference type="PROSITE" id="PS50994"/>
    </source>
</evidence>
<name>A0AAW1IRN1_SAPOF</name>
<dbReference type="Pfam" id="PF13976">
    <property type="entry name" value="gag_pre-integrs"/>
    <property type="match status" value="1"/>
</dbReference>
<feature type="domain" description="Integrase catalytic" evidence="1">
    <location>
        <begin position="469"/>
        <end position="638"/>
    </location>
</feature>
<proteinExistence type="predicted"/>
<protein>
    <recommendedName>
        <fullName evidence="1">Integrase catalytic domain-containing protein</fullName>
    </recommendedName>
</protein>
<evidence type="ECO:0000313" key="2">
    <source>
        <dbReference type="EMBL" id="KAK9691835.1"/>
    </source>
</evidence>
<dbReference type="InterPro" id="IPR012337">
    <property type="entry name" value="RNaseH-like_sf"/>
</dbReference>
<dbReference type="AlphaFoldDB" id="A0AAW1IRN1"/>